<dbReference type="Gene3D" id="3.30.450.150">
    <property type="entry name" value="Haem-degrading domain"/>
    <property type="match status" value="1"/>
</dbReference>
<dbReference type="InterPro" id="IPR052517">
    <property type="entry name" value="GlcG_carb_metab_protein"/>
</dbReference>
<dbReference type="EMBL" id="FSQW01000001">
    <property type="protein sequence ID" value="SIN65498.1"/>
    <property type="molecule type" value="Genomic_DNA"/>
</dbReference>
<evidence type="ECO:0000313" key="1">
    <source>
        <dbReference type="EMBL" id="SIN65498.1"/>
    </source>
</evidence>
<keyword evidence="2" id="KW-1185">Reference proteome</keyword>
<reference evidence="2" key="1">
    <citation type="submission" date="2016-11" db="EMBL/GenBank/DDBJ databases">
        <authorList>
            <person name="Varghese N."/>
            <person name="Submissions S."/>
        </authorList>
    </citation>
    <scope>NUCLEOTIDE SEQUENCE [LARGE SCALE GENOMIC DNA]</scope>
    <source>
        <strain evidence="2">DSM 22363</strain>
    </source>
</reference>
<dbReference type="Proteomes" id="UP000185192">
    <property type="component" value="Unassembled WGS sequence"/>
</dbReference>
<dbReference type="OrthoDB" id="9815788at2"/>
<dbReference type="RefSeq" id="WP_074204427.1">
    <property type="nucleotide sequence ID" value="NZ_FSQW01000001.1"/>
</dbReference>
<dbReference type="InterPro" id="IPR005624">
    <property type="entry name" value="PduO/GlcC-like"/>
</dbReference>
<sequence>MLKLDTANQIISFALGYGLRNNLDPLTAVVLDSRGCAKAVQSQDGSSLFRFQIAFGKAYGAIGLGIGSRAIFERAQQQPFFVEAVNTAADGALIPVPGGVLIKDADGNLLGSVGVTGDISDKDEAAAVAGIEAVGFNAATG</sequence>
<dbReference type="PANTHER" id="PTHR34309">
    <property type="entry name" value="SLR1406 PROTEIN"/>
    <property type="match status" value="1"/>
</dbReference>
<dbReference type="PANTHER" id="PTHR34309:SF10">
    <property type="entry name" value="SLR1406 PROTEIN"/>
    <property type="match status" value="1"/>
</dbReference>
<dbReference type="InterPro" id="IPR038084">
    <property type="entry name" value="PduO/GlcC-like_sf"/>
</dbReference>
<name>A0A1N6D3V0_9SPHN</name>
<dbReference type="STRING" id="1123272.SAMN02745824_1514"/>
<organism evidence="1 2">
    <name type="scientific">Parasphingorhabdus marina DSM 22363</name>
    <dbReference type="NCBI Taxonomy" id="1123272"/>
    <lineage>
        <taxon>Bacteria</taxon>
        <taxon>Pseudomonadati</taxon>
        <taxon>Pseudomonadota</taxon>
        <taxon>Alphaproteobacteria</taxon>
        <taxon>Sphingomonadales</taxon>
        <taxon>Sphingomonadaceae</taxon>
        <taxon>Parasphingorhabdus</taxon>
    </lineage>
</organism>
<dbReference type="Pfam" id="PF03928">
    <property type="entry name" value="HbpS-like"/>
    <property type="match status" value="1"/>
</dbReference>
<dbReference type="SUPFAM" id="SSF143744">
    <property type="entry name" value="GlcG-like"/>
    <property type="match status" value="1"/>
</dbReference>
<proteinExistence type="predicted"/>
<evidence type="ECO:0000313" key="2">
    <source>
        <dbReference type="Proteomes" id="UP000185192"/>
    </source>
</evidence>
<gene>
    <name evidence="1" type="ORF">SAMN02745824_1514</name>
</gene>
<accession>A0A1N6D3V0</accession>
<dbReference type="AlphaFoldDB" id="A0A1N6D3V0"/>
<protein>
    <submittedName>
        <fullName evidence="1">Uncharacterized conserved protein GlcG, DUF336 family</fullName>
    </submittedName>
</protein>